<dbReference type="GO" id="GO:0042834">
    <property type="term" value="F:peptidoglycan binding"/>
    <property type="evidence" value="ECO:0007669"/>
    <property type="project" value="InterPro"/>
</dbReference>
<dbReference type="Proteomes" id="UP000199021">
    <property type="component" value="Unassembled WGS sequence"/>
</dbReference>
<accession>A0A1H9G4G8</accession>
<feature type="domain" description="SPOR" evidence="7">
    <location>
        <begin position="335"/>
        <end position="411"/>
    </location>
</feature>
<feature type="region of interest" description="Disordered" evidence="6">
    <location>
        <begin position="143"/>
        <end position="164"/>
    </location>
</feature>
<keyword evidence="8" id="KW-0449">Lipoprotein</keyword>
<name>A0A1H9G4G8_9BACT</name>
<dbReference type="EC" id="4.2.2.-" evidence="4"/>
<comment type="similarity">
    <text evidence="4 5">Belongs to the RlpA family.</text>
</comment>
<organism evidence="8 9">
    <name type="scientific">Neolewinella agarilytica</name>
    <dbReference type="NCBI Taxonomy" id="478744"/>
    <lineage>
        <taxon>Bacteria</taxon>
        <taxon>Pseudomonadati</taxon>
        <taxon>Bacteroidota</taxon>
        <taxon>Saprospiria</taxon>
        <taxon>Saprospirales</taxon>
        <taxon>Lewinellaceae</taxon>
        <taxon>Neolewinella</taxon>
    </lineage>
</organism>
<dbReference type="PANTHER" id="PTHR34183:SF8">
    <property type="entry name" value="ENDOLYTIC PEPTIDOGLYCAN TRANSGLYCOSYLASE RLPA-RELATED"/>
    <property type="match status" value="1"/>
</dbReference>
<evidence type="ECO:0000313" key="9">
    <source>
        <dbReference type="Proteomes" id="UP000199021"/>
    </source>
</evidence>
<dbReference type="GO" id="GO:0000270">
    <property type="term" value="P:peptidoglycan metabolic process"/>
    <property type="evidence" value="ECO:0007669"/>
    <property type="project" value="UniProtKB-UniRule"/>
</dbReference>
<keyword evidence="1" id="KW-0732">Signal</keyword>
<evidence type="ECO:0000256" key="3">
    <source>
        <dbReference type="ARBA" id="ARBA00023316"/>
    </source>
</evidence>
<dbReference type="InterPro" id="IPR036908">
    <property type="entry name" value="RlpA-like_sf"/>
</dbReference>
<feature type="domain" description="SPOR" evidence="7">
    <location>
        <begin position="452"/>
        <end position="528"/>
    </location>
</feature>
<evidence type="ECO:0000259" key="7">
    <source>
        <dbReference type="PROSITE" id="PS51724"/>
    </source>
</evidence>
<comment type="function">
    <text evidence="4">Lytic transglycosylase with a strong preference for naked glycan strands that lack stem peptides.</text>
</comment>
<evidence type="ECO:0000256" key="2">
    <source>
        <dbReference type="ARBA" id="ARBA00023239"/>
    </source>
</evidence>
<keyword evidence="3 4" id="KW-0961">Cell wall biogenesis/degradation</keyword>
<dbReference type="STRING" id="478744.SAMN05444359_11024"/>
<sequence>MYTKQKTILNNRLFLILFAFVLALPLSSQQLEGIATFYGDRFDGKLTSTGEVFLHKGYTAASKDLPWGTIVEVTNVANGKSVQVRINDCGPHLKGRIIDLTKAAATDLDFIKQGEAKVSLRIIRSSDSGPTCSRGAWAKQLRKEGKSIPPPPPAWTPGSTNGGSTVVTTPLPTGTVEGMASYYADRLNGRSTSTGETYDLTKFTAASKLYPYNSILEVTNVVSGAKTRVRVNDCGPHYEDRILDLSRAAAKQAGILEAGVARVHVRVVSMGQDGPTCDRGAWAKAQREATSEANTTALSPGQAPPPAPTVTGEGSAPATYQTPAPPNTAPASTAVPTAEVYGVQVAAFGNRANAIQAVADLKEKGFTDAYTITDGKISRVYVGKAPTAEDAAPTKQALTKGGYPKTVVKKVRVPASDAAPVTYGQAAVAPPTPATQAETQYTAKPTDAPTFDPADILFGVQVGAYKSKAGAEKVAKDLEAKGFPMVFTATVGKVTRVFAGKYYFQGQAEDLKDKLSEAGYPGTSVRRVQ</sequence>
<dbReference type="HAMAP" id="MF_02071">
    <property type="entry name" value="RlpA"/>
    <property type="match status" value="2"/>
</dbReference>
<dbReference type="RefSeq" id="WP_139211837.1">
    <property type="nucleotide sequence ID" value="NZ_FOFB01000010.1"/>
</dbReference>
<proteinExistence type="inferred from homology"/>
<dbReference type="PROSITE" id="PS51724">
    <property type="entry name" value="SPOR"/>
    <property type="match status" value="2"/>
</dbReference>
<dbReference type="AlphaFoldDB" id="A0A1H9G4G8"/>
<dbReference type="InterPro" id="IPR012997">
    <property type="entry name" value="RplA"/>
</dbReference>
<dbReference type="Pfam" id="PF03330">
    <property type="entry name" value="DPBB_1"/>
    <property type="match status" value="2"/>
</dbReference>
<reference evidence="9" key="1">
    <citation type="submission" date="2016-10" db="EMBL/GenBank/DDBJ databases">
        <authorList>
            <person name="Varghese N."/>
            <person name="Submissions S."/>
        </authorList>
    </citation>
    <scope>NUCLEOTIDE SEQUENCE [LARGE SCALE GENOMIC DNA]</scope>
    <source>
        <strain evidence="9">DSM 24740</strain>
    </source>
</reference>
<dbReference type="Gene3D" id="3.30.70.1070">
    <property type="entry name" value="Sporulation related repeat"/>
    <property type="match status" value="2"/>
</dbReference>
<dbReference type="OrthoDB" id="9779128at2"/>
<dbReference type="InterPro" id="IPR036680">
    <property type="entry name" value="SPOR-like_sf"/>
</dbReference>
<dbReference type="Pfam" id="PF05036">
    <property type="entry name" value="SPOR"/>
    <property type="match status" value="2"/>
</dbReference>
<dbReference type="SUPFAM" id="SSF110997">
    <property type="entry name" value="Sporulation related repeat"/>
    <property type="match status" value="2"/>
</dbReference>
<keyword evidence="9" id="KW-1185">Reference proteome</keyword>
<keyword evidence="2 4" id="KW-0456">Lyase</keyword>
<dbReference type="NCBIfam" id="TIGR00413">
    <property type="entry name" value="rlpA"/>
    <property type="match status" value="2"/>
</dbReference>
<evidence type="ECO:0000256" key="4">
    <source>
        <dbReference type="HAMAP-Rule" id="MF_02071"/>
    </source>
</evidence>
<dbReference type="GO" id="GO:0071555">
    <property type="term" value="P:cell wall organization"/>
    <property type="evidence" value="ECO:0007669"/>
    <property type="project" value="UniProtKB-KW"/>
</dbReference>
<evidence type="ECO:0000256" key="1">
    <source>
        <dbReference type="ARBA" id="ARBA00022729"/>
    </source>
</evidence>
<dbReference type="InterPro" id="IPR007730">
    <property type="entry name" value="SPOR-like_dom"/>
</dbReference>
<gene>
    <name evidence="4" type="primary">rlpA</name>
    <name evidence="8" type="ORF">SAMN05444359_11024</name>
</gene>
<dbReference type="InterPro" id="IPR009009">
    <property type="entry name" value="RlpA-like_DPBB"/>
</dbReference>
<dbReference type="EMBL" id="FOFB01000010">
    <property type="protein sequence ID" value="SEQ44648.1"/>
    <property type="molecule type" value="Genomic_DNA"/>
</dbReference>
<protein>
    <recommendedName>
        <fullName evidence="4">Probable endolytic peptidoglycan transglycosylase RlpA</fullName>
        <ecNumber evidence="4">4.2.2.-</ecNumber>
    </recommendedName>
</protein>
<evidence type="ECO:0000256" key="5">
    <source>
        <dbReference type="RuleBase" id="RU003495"/>
    </source>
</evidence>
<feature type="region of interest" description="Disordered" evidence="6">
    <location>
        <begin position="276"/>
        <end position="333"/>
    </location>
</feature>
<dbReference type="InParanoid" id="A0A1H9G4G8"/>
<dbReference type="InterPro" id="IPR034718">
    <property type="entry name" value="RlpA"/>
</dbReference>
<evidence type="ECO:0000313" key="8">
    <source>
        <dbReference type="EMBL" id="SEQ44648.1"/>
    </source>
</evidence>
<dbReference type="SUPFAM" id="SSF50685">
    <property type="entry name" value="Barwin-like endoglucanases"/>
    <property type="match status" value="2"/>
</dbReference>
<dbReference type="Gene3D" id="2.40.40.10">
    <property type="entry name" value="RlpA-like domain"/>
    <property type="match status" value="2"/>
</dbReference>
<dbReference type="GO" id="GO:0008932">
    <property type="term" value="F:lytic endotransglycosylase activity"/>
    <property type="evidence" value="ECO:0007669"/>
    <property type="project" value="UniProtKB-UniRule"/>
</dbReference>
<dbReference type="CDD" id="cd22268">
    <property type="entry name" value="DPBB_RlpA-like"/>
    <property type="match status" value="2"/>
</dbReference>
<evidence type="ECO:0000256" key="6">
    <source>
        <dbReference type="SAM" id="MobiDB-lite"/>
    </source>
</evidence>
<dbReference type="PANTHER" id="PTHR34183">
    <property type="entry name" value="ENDOLYTIC PEPTIDOGLYCAN TRANSGLYCOSYLASE RLPA"/>
    <property type="match status" value="1"/>
</dbReference>